<dbReference type="Pfam" id="PF00702">
    <property type="entry name" value="Hydrolase"/>
    <property type="match status" value="1"/>
</dbReference>
<dbReference type="SFLD" id="SFLDG01135">
    <property type="entry name" value="C1.5.6:_HAD__Beta-PGM__Phospha"/>
    <property type="match status" value="1"/>
</dbReference>
<organism evidence="1 2">
    <name type="scientific">Shewanella intestini</name>
    <dbReference type="NCBI Taxonomy" id="2017544"/>
    <lineage>
        <taxon>Bacteria</taxon>
        <taxon>Pseudomonadati</taxon>
        <taxon>Pseudomonadota</taxon>
        <taxon>Gammaproteobacteria</taxon>
        <taxon>Alteromonadales</taxon>
        <taxon>Shewanellaceae</taxon>
        <taxon>Shewanella</taxon>
    </lineage>
</organism>
<gene>
    <name evidence="1" type="primary">yjjG</name>
    <name evidence="1" type="ORF">G3R48_08980</name>
</gene>
<dbReference type="InterPro" id="IPR052550">
    <property type="entry name" value="Pyrimidine_5'-ntase_YjjG"/>
</dbReference>
<dbReference type="InterPro" id="IPR011951">
    <property type="entry name" value="HAD-SF_hydro_IA_YjjG/PynA"/>
</dbReference>
<keyword evidence="2" id="KW-1185">Reference proteome</keyword>
<dbReference type="NCBIfam" id="NF006976">
    <property type="entry name" value="PRK09449.1"/>
    <property type="match status" value="1"/>
</dbReference>
<protein>
    <submittedName>
        <fullName evidence="1">Pyrimidine 5'-nucleotidase</fullName>
        <ecNumber evidence="1">3.1.3.5</ecNumber>
    </submittedName>
</protein>
<dbReference type="InterPro" id="IPR023214">
    <property type="entry name" value="HAD_sf"/>
</dbReference>
<name>A0ABS5I265_9GAMM</name>
<dbReference type="EC" id="3.1.3.5" evidence="1"/>
<dbReference type="Gene3D" id="3.40.50.1000">
    <property type="entry name" value="HAD superfamily/HAD-like"/>
    <property type="match status" value="1"/>
</dbReference>
<reference evidence="1 2" key="1">
    <citation type="submission" date="2020-02" db="EMBL/GenBank/DDBJ databases">
        <title>Shewanella WXL01 sp. nov., a marine bacterium isolated from green algae in Luhuitou Fringing Reef (Northern South China Sea).</title>
        <authorList>
            <person name="Wang X."/>
        </authorList>
    </citation>
    <scope>NUCLEOTIDE SEQUENCE [LARGE SCALE GENOMIC DNA]</scope>
    <source>
        <strain evidence="1 2">MCCC 1A01895</strain>
    </source>
</reference>
<dbReference type="SUPFAM" id="SSF56784">
    <property type="entry name" value="HAD-like"/>
    <property type="match status" value="1"/>
</dbReference>
<dbReference type="InterPro" id="IPR036412">
    <property type="entry name" value="HAD-like_sf"/>
</dbReference>
<dbReference type="Proteomes" id="UP000811844">
    <property type="component" value="Unassembled WGS sequence"/>
</dbReference>
<dbReference type="PANTHER" id="PTHR47478:SF1">
    <property type="entry name" value="PYRIMIDINE 5'-NUCLEOTIDASE YJJG"/>
    <property type="match status" value="1"/>
</dbReference>
<sequence length="229" mass="26004">MRIEQFKWLLFDADETLFRFDAFAGLQRMFTSYNVQFTEADFQQYQLLNKPLWAKYQDGEVDAVTLQHQRFTVWADKLACTTQELNEGFLSAMADICQPLPGAVELLDAVSPYVSMGIITNGFTQLQQTRLNKTGLNKYFKHVVVSEEVGVAKPNIAIFEYARELLGNASPQEIMMIGDNLVSDIQGGINAGMKTCWLNHQNAVNGNINPTFQVNHLAQLQQWLFSPRK</sequence>
<dbReference type="PRINTS" id="PR00413">
    <property type="entry name" value="HADHALOGNASE"/>
</dbReference>
<comment type="caution">
    <text evidence="1">The sequence shown here is derived from an EMBL/GenBank/DDBJ whole genome shotgun (WGS) entry which is preliminary data.</text>
</comment>
<dbReference type="PANTHER" id="PTHR47478">
    <property type="match status" value="1"/>
</dbReference>
<dbReference type="Gene3D" id="1.10.150.240">
    <property type="entry name" value="Putative phosphatase, domain 2"/>
    <property type="match status" value="1"/>
</dbReference>
<dbReference type="NCBIfam" id="TIGR02254">
    <property type="entry name" value="YjjG_YfnB"/>
    <property type="match status" value="1"/>
</dbReference>
<dbReference type="InterPro" id="IPR006439">
    <property type="entry name" value="HAD-SF_hydro_IA"/>
</dbReference>
<dbReference type="InterPro" id="IPR023198">
    <property type="entry name" value="PGP-like_dom2"/>
</dbReference>
<dbReference type="CDD" id="cd04305">
    <property type="entry name" value="HAD_Neu5Ac-Pase_like"/>
    <property type="match status" value="1"/>
</dbReference>
<dbReference type="NCBIfam" id="TIGR01549">
    <property type="entry name" value="HAD-SF-IA-v1"/>
    <property type="match status" value="1"/>
</dbReference>
<evidence type="ECO:0000313" key="2">
    <source>
        <dbReference type="Proteomes" id="UP000811844"/>
    </source>
</evidence>
<proteinExistence type="predicted"/>
<keyword evidence="1" id="KW-0378">Hydrolase</keyword>
<dbReference type="SFLD" id="SFLDS00003">
    <property type="entry name" value="Haloacid_Dehalogenase"/>
    <property type="match status" value="1"/>
</dbReference>
<dbReference type="NCBIfam" id="TIGR01509">
    <property type="entry name" value="HAD-SF-IA-v3"/>
    <property type="match status" value="1"/>
</dbReference>
<evidence type="ECO:0000313" key="1">
    <source>
        <dbReference type="EMBL" id="MBR9728115.1"/>
    </source>
</evidence>
<dbReference type="EMBL" id="JAAIKR010000007">
    <property type="protein sequence ID" value="MBR9728115.1"/>
    <property type="molecule type" value="Genomic_DNA"/>
</dbReference>
<dbReference type="GO" id="GO:0008253">
    <property type="term" value="F:5'-nucleotidase activity"/>
    <property type="evidence" value="ECO:0007669"/>
    <property type="project" value="UniProtKB-EC"/>
</dbReference>
<dbReference type="SFLD" id="SFLDG01129">
    <property type="entry name" value="C1.5:_HAD__Beta-PGM__Phosphata"/>
    <property type="match status" value="1"/>
</dbReference>
<accession>A0ABS5I265</accession>
<dbReference type="RefSeq" id="WP_153664558.1">
    <property type="nucleotide sequence ID" value="NZ_JAAIKR010000007.1"/>
</dbReference>